<dbReference type="AlphaFoldDB" id="A0A5N6ML34"/>
<dbReference type="Proteomes" id="UP000326396">
    <property type="component" value="Linkage Group LG5"/>
</dbReference>
<accession>A0A5N6ML34</accession>
<sequence length="159" mass="18094">MSSSDEMDVGGDDMGPPVNDLELGQQERMMSIIGEDTPWSRLFEMAYAPQYRLITVEFLSTFMYRPQAPDFQPQPGQPQRGADLGGMYVTRIARFNGPIDLEPAGMEAFHSVRLDRRTMQGMHIVQKFPQLGLRFSLEKGWNVMTNDANEMSRQSGERQ</sequence>
<feature type="region of interest" description="Disordered" evidence="1">
    <location>
        <begin position="1"/>
        <end position="21"/>
    </location>
</feature>
<reference evidence="2 3" key="1">
    <citation type="submission" date="2019-05" db="EMBL/GenBank/DDBJ databases">
        <title>Mikania micrantha, genome provides insights into the molecular mechanism of rapid growth.</title>
        <authorList>
            <person name="Liu B."/>
        </authorList>
    </citation>
    <scope>NUCLEOTIDE SEQUENCE [LARGE SCALE GENOMIC DNA]</scope>
    <source>
        <strain evidence="2">NLD-2019</strain>
        <tissue evidence="2">Leaf</tissue>
    </source>
</reference>
<proteinExistence type="predicted"/>
<evidence type="ECO:0000313" key="2">
    <source>
        <dbReference type="EMBL" id="KAD3640873.1"/>
    </source>
</evidence>
<protein>
    <submittedName>
        <fullName evidence="2">Uncharacterized protein</fullName>
    </submittedName>
</protein>
<keyword evidence="3" id="KW-1185">Reference proteome</keyword>
<evidence type="ECO:0000256" key="1">
    <source>
        <dbReference type="SAM" id="MobiDB-lite"/>
    </source>
</evidence>
<dbReference type="EMBL" id="SZYD01000015">
    <property type="protein sequence ID" value="KAD3640873.1"/>
    <property type="molecule type" value="Genomic_DNA"/>
</dbReference>
<evidence type="ECO:0000313" key="3">
    <source>
        <dbReference type="Proteomes" id="UP000326396"/>
    </source>
</evidence>
<gene>
    <name evidence="2" type="ORF">E3N88_30096</name>
</gene>
<name>A0A5N6ML34_9ASTR</name>
<comment type="caution">
    <text evidence="2">The sequence shown here is derived from an EMBL/GenBank/DDBJ whole genome shotgun (WGS) entry which is preliminary data.</text>
</comment>
<organism evidence="2 3">
    <name type="scientific">Mikania micrantha</name>
    <name type="common">bitter vine</name>
    <dbReference type="NCBI Taxonomy" id="192012"/>
    <lineage>
        <taxon>Eukaryota</taxon>
        <taxon>Viridiplantae</taxon>
        <taxon>Streptophyta</taxon>
        <taxon>Embryophyta</taxon>
        <taxon>Tracheophyta</taxon>
        <taxon>Spermatophyta</taxon>
        <taxon>Magnoliopsida</taxon>
        <taxon>eudicotyledons</taxon>
        <taxon>Gunneridae</taxon>
        <taxon>Pentapetalae</taxon>
        <taxon>asterids</taxon>
        <taxon>campanulids</taxon>
        <taxon>Asterales</taxon>
        <taxon>Asteraceae</taxon>
        <taxon>Asteroideae</taxon>
        <taxon>Heliantheae alliance</taxon>
        <taxon>Eupatorieae</taxon>
        <taxon>Mikania</taxon>
    </lineage>
</organism>
<feature type="compositionally biased region" description="Acidic residues" evidence="1">
    <location>
        <begin position="1"/>
        <end position="11"/>
    </location>
</feature>